<protein>
    <recommendedName>
        <fullName evidence="4">LRRCT domain-containing protein</fullName>
    </recommendedName>
</protein>
<dbReference type="InterPro" id="IPR003591">
    <property type="entry name" value="Leu-rich_rpt_typical-subtyp"/>
</dbReference>
<evidence type="ECO:0000256" key="2">
    <source>
        <dbReference type="ARBA" id="ARBA00022737"/>
    </source>
</evidence>
<name>A0A0B6Z4I4_9EUPU</name>
<dbReference type="PROSITE" id="PS51450">
    <property type="entry name" value="LRR"/>
    <property type="match status" value="1"/>
</dbReference>
<evidence type="ECO:0000256" key="1">
    <source>
        <dbReference type="ARBA" id="ARBA00022614"/>
    </source>
</evidence>
<feature type="non-terminal residue" evidence="3">
    <location>
        <position position="1"/>
    </location>
</feature>
<dbReference type="InterPro" id="IPR001611">
    <property type="entry name" value="Leu-rich_rpt"/>
</dbReference>
<evidence type="ECO:0008006" key="4">
    <source>
        <dbReference type="Google" id="ProtNLM"/>
    </source>
</evidence>
<dbReference type="EMBL" id="HACG01016427">
    <property type="protein sequence ID" value="CEK63292.1"/>
    <property type="molecule type" value="Transcribed_RNA"/>
</dbReference>
<keyword evidence="1" id="KW-0433">Leucine-rich repeat</keyword>
<dbReference type="PANTHER" id="PTHR24366:SF96">
    <property type="entry name" value="LEUCINE RICH REPEAT CONTAINING 53"/>
    <property type="match status" value="1"/>
</dbReference>
<dbReference type="SUPFAM" id="SSF52058">
    <property type="entry name" value="L domain-like"/>
    <property type="match status" value="1"/>
</dbReference>
<dbReference type="InterPro" id="IPR032675">
    <property type="entry name" value="LRR_dom_sf"/>
</dbReference>
<accession>A0A0B6Z4I4</accession>
<dbReference type="Gene3D" id="3.80.10.10">
    <property type="entry name" value="Ribonuclease Inhibitor"/>
    <property type="match status" value="2"/>
</dbReference>
<dbReference type="AlphaFoldDB" id="A0A0B6Z4I4"/>
<keyword evidence="2" id="KW-0677">Repeat</keyword>
<proteinExistence type="predicted"/>
<feature type="non-terminal residue" evidence="3">
    <location>
        <position position="367"/>
    </location>
</feature>
<reference evidence="3" key="1">
    <citation type="submission" date="2014-12" db="EMBL/GenBank/DDBJ databases">
        <title>Insight into the proteome of Arion vulgaris.</title>
        <authorList>
            <person name="Aradska J."/>
            <person name="Bulat T."/>
            <person name="Smidak R."/>
            <person name="Sarate P."/>
            <person name="Gangsoo J."/>
            <person name="Sialana F."/>
            <person name="Bilban M."/>
            <person name="Lubec G."/>
        </authorList>
    </citation>
    <scope>NUCLEOTIDE SEQUENCE</scope>
    <source>
        <tissue evidence="3">Skin</tissue>
    </source>
</reference>
<gene>
    <name evidence="3" type="primary">ORF47801</name>
</gene>
<evidence type="ECO:0000313" key="3">
    <source>
        <dbReference type="EMBL" id="CEK63292.1"/>
    </source>
</evidence>
<dbReference type="PRINTS" id="PR00019">
    <property type="entry name" value="LEURICHRPT"/>
</dbReference>
<sequence length="367" mass="40853">ELDLSYNNMVAVPNLAQLRTTKPLKLYMNNNKITAITKNTFATVADKLHTLDLSQNEIQTIDGNSFNGFTTLQVLYLSHQSIPNSLVLPVSLNQIAKTLRQLHVDGQQINQNGLWPVVQQLTMLEVLNLSSTHIIMPQNMTLINLSNLKRLDISYNSLKVVTQEMLAVPRLSFLSLAGNDISTLSSCIFYQYSSNPIAMTMGGNRLNCDCAVSWLWSRIKNGSITFTQGQDAICNDNQYLADKKMNDFCQGPYQEPSCVELYINPMLTISLELFNVSLVRASWILSNTRDIKSFTITVTNSHSITPVYEKTVLSSNTSVTFTLADNTRHLVCVTAYFNTLSPVTNCARTSIAGDTTAQQDGLSQEEI</sequence>
<organism evidence="3">
    <name type="scientific">Arion vulgaris</name>
    <dbReference type="NCBI Taxonomy" id="1028688"/>
    <lineage>
        <taxon>Eukaryota</taxon>
        <taxon>Metazoa</taxon>
        <taxon>Spiralia</taxon>
        <taxon>Lophotrochozoa</taxon>
        <taxon>Mollusca</taxon>
        <taxon>Gastropoda</taxon>
        <taxon>Heterobranchia</taxon>
        <taxon>Euthyneura</taxon>
        <taxon>Panpulmonata</taxon>
        <taxon>Eupulmonata</taxon>
        <taxon>Stylommatophora</taxon>
        <taxon>Helicina</taxon>
        <taxon>Arionoidea</taxon>
        <taxon>Arionidae</taxon>
        <taxon>Arion</taxon>
    </lineage>
</organism>
<dbReference type="Pfam" id="PF13855">
    <property type="entry name" value="LRR_8"/>
    <property type="match status" value="2"/>
</dbReference>
<dbReference type="PANTHER" id="PTHR24366">
    <property type="entry name" value="IG(IMMUNOGLOBULIN) AND LRR(LEUCINE RICH REPEAT) DOMAINS"/>
    <property type="match status" value="1"/>
</dbReference>
<dbReference type="SMART" id="SM00369">
    <property type="entry name" value="LRR_TYP"/>
    <property type="match status" value="4"/>
</dbReference>